<keyword evidence="1" id="KW-0812">Transmembrane</keyword>
<feature type="transmembrane region" description="Helical" evidence="1">
    <location>
        <begin position="12"/>
        <end position="35"/>
    </location>
</feature>
<evidence type="ECO:0000313" key="2">
    <source>
        <dbReference type="EMBL" id="ETO06713.1"/>
    </source>
</evidence>
<dbReference type="Proteomes" id="UP000023152">
    <property type="component" value="Unassembled WGS sequence"/>
</dbReference>
<proteinExistence type="predicted"/>
<comment type="caution">
    <text evidence="2">The sequence shown here is derived from an EMBL/GenBank/DDBJ whole genome shotgun (WGS) entry which is preliminary data.</text>
</comment>
<feature type="transmembrane region" description="Helical" evidence="1">
    <location>
        <begin position="64"/>
        <end position="84"/>
    </location>
</feature>
<keyword evidence="1" id="KW-0472">Membrane</keyword>
<dbReference type="EMBL" id="ASPP01026868">
    <property type="protein sequence ID" value="ETO06713.1"/>
    <property type="molecule type" value="Genomic_DNA"/>
</dbReference>
<organism evidence="2 3">
    <name type="scientific">Reticulomyxa filosa</name>
    <dbReference type="NCBI Taxonomy" id="46433"/>
    <lineage>
        <taxon>Eukaryota</taxon>
        <taxon>Sar</taxon>
        <taxon>Rhizaria</taxon>
        <taxon>Retaria</taxon>
        <taxon>Foraminifera</taxon>
        <taxon>Monothalamids</taxon>
        <taxon>Reticulomyxidae</taxon>
        <taxon>Reticulomyxa</taxon>
    </lineage>
</organism>
<feature type="transmembrane region" description="Helical" evidence="1">
    <location>
        <begin position="41"/>
        <end position="57"/>
    </location>
</feature>
<reference evidence="2 3" key="1">
    <citation type="journal article" date="2013" name="Curr. Biol.">
        <title>The Genome of the Foraminiferan Reticulomyxa filosa.</title>
        <authorList>
            <person name="Glockner G."/>
            <person name="Hulsmann N."/>
            <person name="Schleicher M."/>
            <person name="Noegel A.A."/>
            <person name="Eichinger L."/>
            <person name="Gallinger C."/>
            <person name="Pawlowski J."/>
            <person name="Sierra R."/>
            <person name="Euteneuer U."/>
            <person name="Pillet L."/>
            <person name="Moustafa A."/>
            <person name="Platzer M."/>
            <person name="Groth M."/>
            <person name="Szafranski K."/>
            <person name="Schliwa M."/>
        </authorList>
    </citation>
    <scope>NUCLEOTIDE SEQUENCE [LARGE SCALE GENOMIC DNA]</scope>
</reference>
<keyword evidence="1" id="KW-1133">Transmembrane helix</keyword>
<evidence type="ECO:0000313" key="3">
    <source>
        <dbReference type="Proteomes" id="UP000023152"/>
    </source>
</evidence>
<accession>X6LXP1</accession>
<protein>
    <submittedName>
        <fullName evidence="2">Uncharacterized protein</fullName>
    </submittedName>
</protein>
<gene>
    <name evidence="2" type="ORF">RFI_30680</name>
</gene>
<feature type="transmembrane region" description="Helical" evidence="1">
    <location>
        <begin position="121"/>
        <end position="138"/>
    </location>
</feature>
<sequence>MSTLAVLMELNFRHLMVVYIYVLDLMTILFVYGMLKHQNHYIFSMDIKMMLIVLIFHHYKATAIIAMTIIILANINIIRIYVIVQVRVQFVFFKQKIFLCKKNYAYTRIEPAPEPYFNCNVLLFVVFDVLFSFIVLLSEENIFKKKLKLAKESNIAASFVERGK</sequence>
<name>X6LXP1_RETFI</name>
<dbReference type="AlphaFoldDB" id="X6LXP1"/>
<keyword evidence="3" id="KW-1185">Reference proteome</keyword>
<evidence type="ECO:0000256" key="1">
    <source>
        <dbReference type="SAM" id="Phobius"/>
    </source>
</evidence>